<evidence type="ECO:0000313" key="6">
    <source>
        <dbReference type="Proteomes" id="UP001278995"/>
    </source>
</evidence>
<reference evidence="3 7" key="4">
    <citation type="journal article" date="2024" name="Syst. Appl. Microbiol.">
        <title>Evidence for the occurrence of Acinetobacter faecalis in cattle feces and its emended description.</title>
        <authorList>
            <person name="Kyselkova M."/>
            <person name="Xanthopoulou K."/>
            <person name="Shestivska V."/>
            <person name="Spanelova P."/>
            <person name="Maixnerova M."/>
            <person name="Higgins P.G."/>
            <person name="Nemec A."/>
        </authorList>
    </citation>
    <scope>NUCLEOTIDE SEQUENCE [LARGE SCALE GENOMIC DNA]</scope>
    <source>
        <strain evidence="3 7">ANC 7225</strain>
    </source>
</reference>
<evidence type="ECO:0000256" key="1">
    <source>
        <dbReference type="SAM" id="Phobius"/>
    </source>
</evidence>
<organism evidence="4 5">
    <name type="scientific">Acinetobacter faecalis</name>
    <dbReference type="NCBI Taxonomy" id="2665161"/>
    <lineage>
        <taxon>Bacteria</taxon>
        <taxon>Pseudomonadati</taxon>
        <taxon>Pseudomonadota</taxon>
        <taxon>Gammaproteobacteria</taxon>
        <taxon>Moraxellales</taxon>
        <taxon>Moraxellaceae</taxon>
        <taxon>Acinetobacter</taxon>
    </lineage>
</organism>
<feature type="transmembrane region" description="Helical" evidence="1">
    <location>
        <begin position="86"/>
        <end position="105"/>
    </location>
</feature>
<dbReference type="Proteomes" id="UP001284094">
    <property type="component" value="Unassembled WGS sequence"/>
</dbReference>
<keyword evidence="1" id="KW-0812">Transmembrane</keyword>
<evidence type="ECO:0000313" key="5">
    <source>
        <dbReference type="Proteomes" id="UP000473854"/>
    </source>
</evidence>
<comment type="caution">
    <text evidence="4">The sequence shown here is derived from an EMBL/GenBank/DDBJ whole genome shotgun (WGS) entry which is preliminary data.</text>
</comment>
<evidence type="ECO:0000313" key="4">
    <source>
        <dbReference type="EMBL" id="MTD10765.1"/>
    </source>
</evidence>
<keyword evidence="7" id="KW-1185">Reference proteome</keyword>
<dbReference type="EMBL" id="JAXHPL010000007">
    <property type="protein sequence ID" value="MDY6486075.1"/>
    <property type="molecule type" value="Genomic_DNA"/>
</dbReference>
<feature type="transmembrane region" description="Helical" evidence="1">
    <location>
        <begin position="28"/>
        <end position="51"/>
    </location>
</feature>
<reference evidence="3" key="3">
    <citation type="submission" date="2023-11" db="EMBL/GenBank/DDBJ databases">
        <authorList>
            <person name="Kyselkova M."/>
            <person name="Xanthopoulou K."/>
            <person name="Shestivska V."/>
            <person name="Spanelova P."/>
            <person name="Maixnerova M."/>
            <person name="Higgins P.G."/>
            <person name="Nemec A."/>
        </authorList>
    </citation>
    <scope>NUCLEOTIDE SEQUENCE</scope>
    <source>
        <strain evidence="3">ANC 7225</strain>
    </source>
</reference>
<dbReference type="Proteomes" id="UP000473854">
    <property type="component" value="Unassembled WGS sequence"/>
</dbReference>
<dbReference type="Proteomes" id="UP001278995">
    <property type="component" value="Unassembled WGS sequence"/>
</dbReference>
<evidence type="ECO:0000313" key="3">
    <source>
        <dbReference type="EMBL" id="MDY6550474.1"/>
    </source>
</evidence>
<sequence>MSINANKKQIKPTFNFVRQGSWGWKVALAYDVFMMFLIIINLFCLSANAILMSDFGEWLFKIIQLPDVLQFYKSELRPWVVVTEGWFVSFLIIELFVRWFIAIVLKQHQRWFFFPFVHWYEILAILPQLRFLRLLRAGVIAYQLHDHGYKIFPASWYKQIYFYYNLVMEELSSRIVLTVLNGIKTELTTSTTHKKLIENVVNHHRELFAVALADILQDSLGKELQQHRQLIAKDVGLIVNKAIEDTPELTQLLRLIPIVGGRIEQQIQSIGQRLGENITQGLIDPFATNQANSELTSYKYISERISKIPFENNTHIEQLVESAVFESLEAIQQQVKVKQWQQILEESKTNKN</sequence>
<dbReference type="EMBL" id="WLYL01000010">
    <property type="protein sequence ID" value="MTD10765.1"/>
    <property type="molecule type" value="Genomic_DNA"/>
</dbReference>
<evidence type="ECO:0000313" key="2">
    <source>
        <dbReference type="EMBL" id="MDY6486075.1"/>
    </source>
</evidence>
<keyword evidence="1" id="KW-1133">Transmembrane helix</keyword>
<accession>A0A6L6GE56</accession>
<proteinExistence type="predicted"/>
<dbReference type="AlphaFoldDB" id="A0A6L6GE56"/>
<keyword evidence="1" id="KW-0472">Membrane</keyword>
<reference evidence="2 6" key="2">
    <citation type="submission" date="2023-11" db="EMBL/GenBank/DDBJ databases">
        <title>The common occurrence of Acinetobacte faecalis in cattle feces and its emended description.</title>
        <authorList>
            <person name="Kyselkova M."/>
            <person name="Xanthopoulou K."/>
            <person name="Shestivska V."/>
            <person name="Spanelova P."/>
            <person name="Maixnerova M."/>
            <person name="Higgins P.G."/>
            <person name="Nemec A."/>
        </authorList>
    </citation>
    <scope>NUCLEOTIDE SEQUENCE [LARGE SCALE GENOMIC DNA]</scope>
    <source>
        <strain evidence="2 6">ANC 7483</strain>
    </source>
</reference>
<reference evidence="4 5" key="1">
    <citation type="submission" date="2019-11" db="EMBL/GenBank/DDBJ databases">
        <authorList>
            <person name="An D."/>
        </authorList>
    </citation>
    <scope>NUCLEOTIDE SEQUENCE [LARGE SCALE GENOMIC DNA]</scope>
    <source>
        <strain evidence="4 5">YIM 103518</strain>
    </source>
</reference>
<dbReference type="RefSeq" id="WP_154772382.1">
    <property type="nucleotide sequence ID" value="NZ_JAXHPE010000009.1"/>
</dbReference>
<name>A0A6L6GE56_9GAMM</name>
<dbReference type="EMBL" id="JAXHPO010000024">
    <property type="protein sequence ID" value="MDY6550474.1"/>
    <property type="molecule type" value="Genomic_DNA"/>
</dbReference>
<gene>
    <name evidence="4" type="ORF">GIX10_04805</name>
    <name evidence="3" type="ORF">SKM48_06865</name>
    <name evidence="2" type="ORF">SKM51_02435</name>
</gene>
<evidence type="ECO:0000313" key="7">
    <source>
        <dbReference type="Proteomes" id="UP001284094"/>
    </source>
</evidence>
<protein>
    <submittedName>
        <fullName evidence="4">Preprotein translocase subunit SecA</fullName>
    </submittedName>
</protein>